<dbReference type="Proteomes" id="UP001385951">
    <property type="component" value="Unassembled WGS sequence"/>
</dbReference>
<feature type="region of interest" description="Disordered" evidence="3">
    <location>
        <begin position="542"/>
        <end position="575"/>
    </location>
</feature>
<evidence type="ECO:0000256" key="1">
    <source>
        <dbReference type="ARBA" id="ARBA00023242"/>
    </source>
</evidence>
<dbReference type="PROSITE" id="PS51037">
    <property type="entry name" value="YEATS"/>
    <property type="match status" value="1"/>
</dbReference>
<dbReference type="InterPro" id="IPR038704">
    <property type="entry name" value="YEAST_sf"/>
</dbReference>
<feature type="compositionally biased region" description="Polar residues" evidence="3">
    <location>
        <begin position="356"/>
        <end position="367"/>
    </location>
</feature>
<evidence type="ECO:0000259" key="4">
    <source>
        <dbReference type="PROSITE" id="PS51037"/>
    </source>
</evidence>
<evidence type="ECO:0000313" key="6">
    <source>
        <dbReference type="Proteomes" id="UP001385951"/>
    </source>
</evidence>
<dbReference type="InterPro" id="IPR055127">
    <property type="entry name" value="YEATS2_3HBD"/>
</dbReference>
<organism evidence="5 6">
    <name type="scientific">Cerrena zonata</name>
    <dbReference type="NCBI Taxonomy" id="2478898"/>
    <lineage>
        <taxon>Eukaryota</taxon>
        <taxon>Fungi</taxon>
        <taxon>Dikarya</taxon>
        <taxon>Basidiomycota</taxon>
        <taxon>Agaricomycotina</taxon>
        <taxon>Agaricomycetes</taxon>
        <taxon>Polyporales</taxon>
        <taxon>Cerrenaceae</taxon>
        <taxon>Cerrena</taxon>
    </lineage>
</organism>
<feature type="compositionally biased region" description="Acidic residues" evidence="3">
    <location>
        <begin position="1"/>
        <end position="10"/>
    </location>
</feature>
<accession>A0AAW0F9F7</accession>
<reference evidence="5 6" key="1">
    <citation type="submission" date="2022-09" db="EMBL/GenBank/DDBJ databases">
        <authorList>
            <person name="Palmer J.M."/>
        </authorList>
    </citation>
    <scope>NUCLEOTIDE SEQUENCE [LARGE SCALE GENOMIC DNA]</scope>
    <source>
        <strain evidence="5 6">DSM 7382</strain>
    </source>
</reference>
<dbReference type="Gene3D" id="2.60.40.1970">
    <property type="entry name" value="YEATS domain"/>
    <property type="match status" value="1"/>
</dbReference>
<gene>
    <name evidence="5" type="ORF">QCA50_019282</name>
</gene>
<proteinExistence type="predicted"/>
<protein>
    <recommendedName>
        <fullName evidence="4">YEATS domain-containing protein</fullName>
    </recommendedName>
</protein>
<comment type="caution">
    <text evidence="5">The sequence shown here is derived from an EMBL/GenBank/DDBJ whole genome shotgun (WGS) entry which is preliminary data.</text>
</comment>
<feature type="compositionally biased region" description="Low complexity" evidence="3">
    <location>
        <begin position="22"/>
        <end position="33"/>
    </location>
</feature>
<dbReference type="InterPro" id="IPR055129">
    <property type="entry name" value="YEATS_dom"/>
</dbReference>
<keyword evidence="1 2" id="KW-0539">Nucleus</keyword>
<feature type="region of interest" description="Disordered" evidence="3">
    <location>
        <begin position="1"/>
        <end position="34"/>
    </location>
</feature>
<feature type="domain" description="YEATS" evidence="4">
    <location>
        <begin position="387"/>
        <end position="532"/>
    </location>
</feature>
<dbReference type="AlphaFoldDB" id="A0AAW0F9F7"/>
<evidence type="ECO:0000256" key="3">
    <source>
        <dbReference type="SAM" id="MobiDB-lite"/>
    </source>
</evidence>
<dbReference type="InterPro" id="IPR058706">
    <property type="entry name" value="zf-C2H2_AHC1-like"/>
</dbReference>
<dbReference type="Pfam" id="PF25909">
    <property type="entry name" value="zf-C2H2_AHC1"/>
    <property type="match status" value="1"/>
</dbReference>
<evidence type="ECO:0000313" key="5">
    <source>
        <dbReference type="EMBL" id="KAK7677730.1"/>
    </source>
</evidence>
<feature type="compositionally biased region" description="Basic and acidic residues" evidence="3">
    <location>
        <begin position="559"/>
        <end position="573"/>
    </location>
</feature>
<evidence type="ECO:0000256" key="2">
    <source>
        <dbReference type="PROSITE-ProRule" id="PRU00376"/>
    </source>
</evidence>
<feature type="region of interest" description="Disordered" evidence="3">
    <location>
        <begin position="356"/>
        <end position="381"/>
    </location>
</feature>
<keyword evidence="6" id="KW-1185">Reference proteome</keyword>
<sequence length="954" mass="106135">MTFTEDDETTLDARPMKRRKVSSNSDGGFNFSNPPSRQIILEEVDLEISLRQRLAETVKSRLTWALLLQESVKRATRGLAETGIYAAAQDALSAIEAPCDVLFTREVRPVKQAQSSQSTPVSKPSVELLRAPYTSTRTRGLGRTVRAPPKKLLFLRNNTTNPPQIVKLACQDCSRSDFSSLQGLLNHCRLRHQREYGSHDECVQSCALLVEGDEEQAWVVANGTEVAGISLPGLKRLFEIAVGGGRDLLSSLSTRPPQSSIKIEETADIPLPVLNESIPKDRENSAPASHLTRTLGHHEDTPALAPFLGKEPKRRVINIHDEHVDILSGVHSLPKSSHPPRNWKMHFAHRSEAHSTLTQSADPSQALSGEEIPREASFTPKTVMHGTGTRFHISARVSIDDRSLWIPADKRSSLHEEHTHKWRLTVSSPSYSLPLNAFLDKLTISCLSDPPPSTLTEPIILDGPPFTLTSTTDRPFLAGLTFHWAGHEGLNASFTVEHWVELDPLHLSTPVVGDEQVFDVELDRNTELFTNREKRRSISWDITDNDHPISGDSNSLKNGVDDERTKDGDQKEAEAEDPYITKLRGLLPQFPMTSKDVKGKPPKQVPYQLVPSPAHFKNLIHGRRKAIEWGRARALHEAYAQCEDQGITLSVADVYAWLSSEGHFPREAVTGKISSRGFKKTTRKLTNVGFNQTTESYCRRCGLHYLLHPSPSDAVRNIKNEAIPVKQEPEEYFTPLAGNHPGRVCILFNGDLTQISRPTFDIRKLLRLSDVKPQEPTEIALPSQPAEVSNFVSPPSPLVATPCHTPLSTRDLVAVADPSLVNALQQISAPWNLCFLNRGTPRDPIPNALTLDTLNYRRAVIEDRLAPYALLAVLAKSMTKVLIDVGLETFREDELYLRTLGKPRVRGMEERLAVRRLLTPSHILRGLEQSGPRPEVDKVRTLTRIMLGSLGVPS</sequence>
<dbReference type="Pfam" id="PF22951">
    <property type="entry name" value="3HBD"/>
    <property type="match status" value="1"/>
</dbReference>
<comment type="subcellular location">
    <subcellularLocation>
        <location evidence="2">Nucleus</location>
    </subcellularLocation>
</comment>
<dbReference type="GO" id="GO:0005634">
    <property type="term" value="C:nucleus"/>
    <property type="evidence" value="ECO:0007669"/>
    <property type="project" value="UniProtKB-SubCell"/>
</dbReference>
<dbReference type="EMBL" id="JASBNA010000083">
    <property type="protein sequence ID" value="KAK7677730.1"/>
    <property type="molecule type" value="Genomic_DNA"/>
</dbReference>
<name>A0AAW0F9F7_9APHY</name>